<dbReference type="InterPro" id="IPR013767">
    <property type="entry name" value="PAS_fold"/>
</dbReference>
<dbReference type="PROSITE" id="PS50883">
    <property type="entry name" value="EAL"/>
    <property type="match status" value="1"/>
</dbReference>
<dbReference type="InterPro" id="IPR043128">
    <property type="entry name" value="Rev_trsase/Diguanyl_cyclase"/>
</dbReference>
<dbReference type="SMART" id="SM00091">
    <property type="entry name" value="PAS"/>
    <property type="match status" value="1"/>
</dbReference>
<dbReference type="CDD" id="cd00130">
    <property type="entry name" value="PAS"/>
    <property type="match status" value="1"/>
</dbReference>
<dbReference type="InterPro" id="IPR035919">
    <property type="entry name" value="EAL_sf"/>
</dbReference>
<comment type="caution">
    <text evidence="5">The sequence shown here is derived from an EMBL/GenBank/DDBJ whole genome shotgun (WGS) entry which is preliminary data.</text>
</comment>
<dbReference type="Gene3D" id="3.30.70.270">
    <property type="match status" value="1"/>
</dbReference>
<dbReference type="NCBIfam" id="TIGR00254">
    <property type="entry name" value="GGDEF"/>
    <property type="match status" value="1"/>
</dbReference>
<protein>
    <submittedName>
        <fullName evidence="5">Diguanylate cyclase</fullName>
        <ecNumber evidence="5">2.7.7.65</ecNumber>
    </submittedName>
</protein>
<feature type="domain" description="PAS" evidence="1">
    <location>
        <begin position="116"/>
        <end position="187"/>
    </location>
</feature>
<dbReference type="PROSITE" id="PS50113">
    <property type="entry name" value="PAC"/>
    <property type="match status" value="1"/>
</dbReference>
<dbReference type="Proteomes" id="UP001285352">
    <property type="component" value="Unassembled WGS sequence"/>
</dbReference>
<proteinExistence type="predicted"/>
<gene>
    <name evidence="5" type="ORF">SK854_30430</name>
</gene>
<dbReference type="SUPFAM" id="SSF55785">
    <property type="entry name" value="PYP-like sensor domain (PAS domain)"/>
    <property type="match status" value="1"/>
</dbReference>
<dbReference type="EMBL" id="JAXAVU010000012">
    <property type="protein sequence ID" value="MDX8146465.1"/>
    <property type="molecule type" value="Genomic_DNA"/>
</dbReference>
<name>A0ABU4V6F9_9PSEU</name>
<dbReference type="PANTHER" id="PTHR44757:SF2">
    <property type="entry name" value="BIOFILM ARCHITECTURE MAINTENANCE PROTEIN MBAA"/>
    <property type="match status" value="1"/>
</dbReference>
<feature type="domain" description="PAC" evidence="2">
    <location>
        <begin position="191"/>
        <end position="243"/>
    </location>
</feature>
<evidence type="ECO:0000259" key="3">
    <source>
        <dbReference type="PROSITE" id="PS50883"/>
    </source>
</evidence>
<evidence type="ECO:0000259" key="4">
    <source>
        <dbReference type="PROSITE" id="PS50887"/>
    </source>
</evidence>
<dbReference type="EC" id="2.7.7.65" evidence="5"/>
<organism evidence="5 6">
    <name type="scientific">Lentzea sokolovensis</name>
    <dbReference type="NCBI Taxonomy" id="3095429"/>
    <lineage>
        <taxon>Bacteria</taxon>
        <taxon>Bacillati</taxon>
        <taxon>Actinomycetota</taxon>
        <taxon>Actinomycetes</taxon>
        <taxon>Pseudonocardiales</taxon>
        <taxon>Pseudonocardiaceae</taxon>
        <taxon>Lentzea</taxon>
    </lineage>
</organism>
<dbReference type="CDD" id="cd01949">
    <property type="entry name" value="GGDEF"/>
    <property type="match status" value="1"/>
</dbReference>
<dbReference type="SMART" id="SM00052">
    <property type="entry name" value="EAL"/>
    <property type="match status" value="1"/>
</dbReference>
<feature type="domain" description="GGDEF" evidence="4">
    <location>
        <begin position="270"/>
        <end position="400"/>
    </location>
</feature>
<dbReference type="InterPro" id="IPR001633">
    <property type="entry name" value="EAL_dom"/>
</dbReference>
<dbReference type="CDD" id="cd01948">
    <property type="entry name" value="EAL"/>
    <property type="match status" value="1"/>
</dbReference>
<dbReference type="Pfam" id="PF00990">
    <property type="entry name" value="GGDEF"/>
    <property type="match status" value="1"/>
</dbReference>
<dbReference type="SUPFAM" id="SSF55073">
    <property type="entry name" value="Nucleotide cyclase"/>
    <property type="match status" value="1"/>
</dbReference>
<evidence type="ECO:0000259" key="1">
    <source>
        <dbReference type="PROSITE" id="PS50112"/>
    </source>
</evidence>
<dbReference type="PANTHER" id="PTHR44757">
    <property type="entry name" value="DIGUANYLATE CYCLASE DGCP"/>
    <property type="match status" value="1"/>
</dbReference>
<evidence type="ECO:0000259" key="2">
    <source>
        <dbReference type="PROSITE" id="PS50113"/>
    </source>
</evidence>
<dbReference type="InterPro" id="IPR052155">
    <property type="entry name" value="Biofilm_reg_signaling"/>
</dbReference>
<dbReference type="InterPro" id="IPR000014">
    <property type="entry name" value="PAS"/>
</dbReference>
<dbReference type="InterPro" id="IPR035965">
    <property type="entry name" value="PAS-like_dom_sf"/>
</dbReference>
<dbReference type="SUPFAM" id="SSF141868">
    <property type="entry name" value="EAL domain-like"/>
    <property type="match status" value="1"/>
</dbReference>
<dbReference type="SMART" id="SM00086">
    <property type="entry name" value="PAC"/>
    <property type="match status" value="1"/>
</dbReference>
<evidence type="ECO:0000313" key="6">
    <source>
        <dbReference type="Proteomes" id="UP001285352"/>
    </source>
</evidence>
<dbReference type="PROSITE" id="PS50112">
    <property type="entry name" value="PAS"/>
    <property type="match status" value="1"/>
</dbReference>
<keyword evidence="5" id="KW-0808">Transferase</keyword>
<dbReference type="GO" id="GO:0052621">
    <property type="term" value="F:diguanylate cyclase activity"/>
    <property type="evidence" value="ECO:0007669"/>
    <property type="project" value="UniProtKB-EC"/>
</dbReference>
<accession>A0ABU4V6F9</accession>
<dbReference type="NCBIfam" id="TIGR00229">
    <property type="entry name" value="sensory_box"/>
    <property type="match status" value="1"/>
</dbReference>
<dbReference type="Pfam" id="PF00989">
    <property type="entry name" value="PAS"/>
    <property type="match status" value="1"/>
</dbReference>
<dbReference type="InterPro" id="IPR029787">
    <property type="entry name" value="Nucleotide_cyclase"/>
</dbReference>
<reference evidence="5 6" key="2">
    <citation type="submission" date="2023-11" db="EMBL/GenBank/DDBJ databases">
        <authorList>
            <person name="Lara A.C."/>
            <person name="Chronakova A."/>
        </authorList>
    </citation>
    <scope>NUCLEOTIDE SEQUENCE [LARGE SCALE GENOMIC DNA]</scope>
    <source>
        <strain evidence="5 6">BCCO 10_0061</strain>
    </source>
</reference>
<sequence length="657" mass="71281">MELPELAARWMHALTPTAYIPLSHAEIEQALLDSLRELPGSPESVAYRLVSLHATGPDSLRATIEVLSPAFELPVLARMASAYAQAMRMDAFDQQEEIKVAIVRAKQRVERTLMVSQARFQEVFDSAALGIAITDFTGRCVQANDALAEIVGLESGADVNDRDLRDFYHPEDVAALGASYRKVQEGHVDRFRDQRKLIRVDGEPVWVHLAVSVLRDADGEPTHHVTMVEDISELHLLQRSLDHQLLHDSLTGLSNRQHFISQVERQLDGRPITLYHLGLDAFSVVNNGLGQETGDKLLKIVATRLGRFAAEKGAMVARVGGDEFAILVASDTVTSTVEEIQEVLGEPTFVDDHGIALSASIGVVDRPPAFVTAAELMRCANSALRQAKARGKRQWALHDPHDDARRRGKYALAASMPGAWEHGEIEIVYAPVHDLETSEVLGAVARLHWDDLSHNDTMALADSTGLSLPIGRWLLREACAQAARWVAEFGDRAPTLHIALGALQSRDEDLVADVKRALDETGLPAERLRISLDIASVLAGDDNAVVLHDNGIVTALDGFHGGHDELAVLTEVPVRSVITRAPAPSPDSPLYQAMRALIATVHGFGVRFGVDEVHTLADAEHWRQAGADGVIGLLPALTAAEVTELLTTAASPPPAAS</sequence>
<dbReference type="InterPro" id="IPR000160">
    <property type="entry name" value="GGDEF_dom"/>
</dbReference>
<dbReference type="SMART" id="SM00267">
    <property type="entry name" value="GGDEF"/>
    <property type="match status" value="1"/>
</dbReference>
<keyword evidence="6" id="KW-1185">Reference proteome</keyword>
<feature type="domain" description="EAL" evidence="3">
    <location>
        <begin position="409"/>
        <end position="652"/>
    </location>
</feature>
<dbReference type="PROSITE" id="PS50887">
    <property type="entry name" value="GGDEF"/>
    <property type="match status" value="1"/>
</dbReference>
<reference evidence="5 6" key="1">
    <citation type="submission" date="2023-11" db="EMBL/GenBank/DDBJ databases">
        <title>Lentzea sokolovensis, sp. nov., Lentzea kristufkii, sp. nov., and Lentzea miocenensis, sp. nov., rare actinobacteria from Sokolov Coal Basin, Miocene lacustrine sediment, Czech Republic.</title>
        <authorList>
            <person name="Lara A."/>
            <person name="Kotroba L."/>
            <person name="Nouioui I."/>
            <person name="Neumann-Schaal M."/>
            <person name="Mast Y."/>
            <person name="Chronakova A."/>
        </authorList>
    </citation>
    <scope>NUCLEOTIDE SEQUENCE [LARGE SCALE GENOMIC DNA]</scope>
    <source>
        <strain evidence="5 6">BCCO 10_0061</strain>
    </source>
</reference>
<keyword evidence="5" id="KW-0548">Nucleotidyltransferase</keyword>
<dbReference type="Gene3D" id="3.20.20.450">
    <property type="entry name" value="EAL domain"/>
    <property type="match status" value="1"/>
</dbReference>
<evidence type="ECO:0000313" key="5">
    <source>
        <dbReference type="EMBL" id="MDX8146465.1"/>
    </source>
</evidence>
<dbReference type="Pfam" id="PF00563">
    <property type="entry name" value="EAL"/>
    <property type="match status" value="1"/>
</dbReference>
<dbReference type="RefSeq" id="WP_319978544.1">
    <property type="nucleotide sequence ID" value="NZ_JAXAVU010000012.1"/>
</dbReference>
<dbReference type="Gene3D" id="3.30.450.20">
    <property type="entry name" value="PAS domain"/>
    <property type="match status" value="1"/>
</dbReference>
<dbReference type="InterPro" id="IPR000700">
    <property type="entry name" value="PAS-assoc_C"/>
</dbReference>
<dbReference type="InterPro" id="IPR001610">
    <property type="entry name" value="PAC"/>
</dbReference>